<name>A0A6B0UA78_IXORI</name>
<organism evidence="2">
    <name type="scientific">Ixodes ricinus</name>
    <name type="common">Common tick</name>
    <name type="synonym">Acarus ricinus</name>
    <dbReference type="NCBI Taxonomy" id="34613"/>
    <lineage>
        <taxon>Eukaryota</taxon>
        <taxon>Metazoa</taxon>
        <taxon>Ecdysozoa</taxon>
        <taxon>Arthropoda</taxon>
        <taxon>Chelicerata</taxon>
        <taxon>Arachnida</taxon>
        <taxon>Acari</taxon>
        <taxon>Parasitiformes</taxon>
        <taxon>Ixodida</taxon>
        <taxon>Ixodoidea</taxon>
        <taxon>Ixodidae</taxon>
        <taxon>Ixodinae</taxon>
        <taxon>Ixodes</taxon>
    </lineage>
</organism>
<feature type="region of interest" description="Disordered" evidence="1">
    <location>
        <begin position="1"/>
        <end position="21"/>
    </location>
</feature>
<evidence type="ECO:0000313" key="2">
    <source>
        <dbReference type="EMBL" id="MXU85530.1"/>
    </source>
</evidence>
<accession>A0A6B0UA78</accession>
<dbReference type="EMBL" id="GIFC01003447">
    <property type="protein sequence ID" value="MXU85530.1"/>
    <property type="molecule type" value="Transcribed_RNA"/>
</dbReference>
<protein>
    <submittedName>
        <fullName evidence="2">Uncharacterized protein</fullName>
    </submittedName>
</protein>
<dbReference type="AlphaFoldDB" id="A0A6B0UA78"/>
<evidence type="ECO:0000256" key="1">
    <source>
        <dbReference type="SAM" id="MobiDB-lite"/>
    </source>
</evidence>
<sequence length="86" mass="9079">MATGPSTRRRRAPSALSAPSLGWDRCCSQSPTLRILAVGDAGTAHFLAPRYAFSLCADGMSTLGGPREPSRRQKSALASCCVTVLR</sequence>
<proteinExistence type="predicted"/>
<reference evidence="2" key="1">
    <citation type="submission" date="2019-12" db="EMBL/GenBank/DDBJ databases">
        <title>An insight into the sialome of adult female Ixodes ricinus ticks feeding for 6 days.</title>
        <authorList>
            <person name="Perner J."/>
            <person name="Ribeiro J.M.C."/>
        </authorList>
    </citation>
    <scope>NUCLEOTIDE SEQUENCE</scope>
    <source>
        <strain evidence="2">Semi-engorged</strain>
        <tissue evidence="2">Salivary glands</tissue>
    </source>
</reference>